<dbReference type="GO" id="GO:0005634">
    <property type="term" value="C:nucleus"/>
    <property type="evidence" value="ECO:0007669"/>
    <property type="project" value="UniProtKB-SubCell"/>
</dbReference>
<evidence type="ECO:0000256" key="1">
    <source>
        <dbReference type="ARBA" id="ARBA00004123"/>
    </source>
</evidence>
<comment type="subcellular location">
    <subcellularLocation>
        <location evidence="1">Nucleus</location>
    </subcellularLocation>
</comment>
<dbReference type="GO" id="GO:0045944">
    <property type="term" value="P:positive regulation of transcription by RNA polymerase II"/>
    <property type="evidence" value="ECO:0007669"/>
    <property type="project" value="TreeGrafter"/>
</dbReference>
<dbReference type="OrthoDB" id="4525710at2759"/>
<dbReference type="SUPFAM" id="SSF57701">
    <property type="entry name" value="Zn2/Cys6 DNA-binding domain"/>
    <property type="match status" value="1"/>
</dbReference>
<dbReference type="PROSITE" id="PS00463">
    <property type="entry name" value="ZN2_CY6_FUNGAL_1"/>
    <property type="match status" value="1"/>
</dbReference>
<evidence type="ECO:0000313" key="4">
    <source>
        <dbReference type="EMBL" id="KAF7190598.1"/>
    </source>
</evidence>
<dbReference type="InterPro" id="IPR001138">
    <property type="entry name" value="Zn2Cys6_DnaBD"/>
</dbReference>
<keyword evidence="2" id="KW-0539">Nucleus</keyword>
<dbReference type="GO" id="GO:0008270">
    <property type="term" value="F:zinc ion binding"/>
    <property type="evidence" value="ECO:0007669"/>
    <property type="project" value="InterPro"/>
</dbReference>
<dbReference type="EMBL" id="JABCIY010000168">
    <property type="protein sequence ID" value="KAF7190598.1"/>
    <property type="molecule type" value="Genomic_DNA"/>
</dbReference>
<dbReference type="Gene3D" id="4.10.240.10">
    <property type="entry name" value="Zn(2)-C6 fungal-type DNA-binding domain"/>
    <property type="match status" value="1"/>
</dbReference>
<evidence type="ECO:0000259" key="3">
    <source>
        <dbReference type="PROSITE" id="PS50048"/>
    </source>
</evidence>
<dbReference type="SMART" id="SM00066">
    <property type="entry name" value="GAL4"/>
    <property type="match status" value="1"/>
</dbReference>
<dbReference type="GO" id="GO:0000981">
    <property type="term" value="F:DNA-binding transcription factor activity, RNA polymerase II-specific"/>
    <property type="evidence" value="ECO:0007669"/>
    <property type="project" value="InterPro"/>
</dbReference>
<dbReference type="CDD" id="cd00067">
    <property type="entry name" value="GAL4"/>
    <property type="match status" value="1"/>
</dbReference>
<keyword evidence="5" id="KW-1185">Reference proteome</keyword>
<name>A0A8H6RGR0_9PEZI</name>
<dbReference type="InterPro" id="IPR021858">
    <property type="entry name" value="Fun_TF"/>
</dbReference>
<evidence type="ECO:0000313" key="5">
    <source>
        <dbReference type="Proteomes" id="UP000660729"/>
    </source>
</evidence>
<evidence type="ECO:0000256" key="2">
    <source>
        <dbReference type="ARBA" id="ARBA00023242"/>
    </source>
</evidence>
<dbReference type="AlphaFoldDB" id="A0A8H6RGR0"/>
<dbReference type="Pfam" id="PF00172">
    <property type="entry name" value="Zn_clus"/>
    <property type="match status" value="1"/>
</dbReference>
<proteinExistence type="predicted"/>
<reference evidence="4" key="1">
    <citation type="submission" date="2020-04" db="EMBL/GenBank/DDBJ databases">
        <title>Draft genome resource of the tomato pathogen Pseudocercospora fuligena.</title>
        <authorList>
            <person name="Zaccaron A."/>
        </authorList>
    </citation>
    <scope>NUCLEOTIDE SEQUENCE</scope>
    <source>
        <strain evidence="4">PF001</strain>
    </source>
</reference>
<accession>A0A8H6RGR0</accession>
<protein>
    <recommendedName>
        <fullName evidence="3">Zn(2)-C6 fungal-type domain-containing protein</fullName>
    </recommendedName>
</protein>
<organism evidence="4 5">
    <name type="scientific">Pseudocercospora fuligena</name>
    <dbReference type="NCBI Taxonomy" id="685502"/>
    <lineage>
        <taxon>Eukaryota</taxon>
        <taxon>Fungi</taxon>
        <taxon>Dikarya</taxon>
        <taxon>Ascomycota</taxon>
        <taxon>Pezizomycotina</taxon>
        <taxon>Dothideomycetes</taxon>
        <taxon>Dothideomycetidae</taxon>
        <taxon>Mycosphaerellales</taxon>
        <taxon>Mycosphaerellaceae</taxon>
        <taxon>Pseudocercospora</taxon>
    </lineage>
</organism>
<dbReference type="GO" id="GO:0000976">
    <property type="term" value="F:transcription cis-regulatory region binding"/>
    <property type="evidence" value="ECO:0007669"/>
    <property type="project" value="TreeGrafter"/>
</dbReference>
<dbReference type="Proteomes" id="UP000660729">
    <property type="component" value="Unassembled WGS sequence"/>
</dbReference>
<comment type="caution">
    <text evidence="4">The sequence shown here is derived from an EMBL/GenBank/DDBJ whole genome shotgun (WGS) entry which is preliminary data.</text>
</comment>
<gene>
    <name evidence="4" type="ORF">HII31_07757</name>
</gene>
<dbReference type="InterPro" id="IPR036864">
    <property type="entry name" value="Zn2-C6_fun-type_DNA-bd_sf"/>
</dbReference>
<dbReference type="Pfam" id="PF11951">
    <property type="entry name" value="Fungal_trans_2"/>
    <property type="match status" value="1"/>
</dbReference>
<dbReference type="PANTHER" id="PTHR37534:SF2">
    <property type="entry name" value="N-ACETYLTRANSFERASE DOMAIN-CONTAINING PROTEIN"/>
    <property type="match status" value="1"/>
</dbReference>
<sequence>MPSSGTVATDEDHGRRRPIQSCQACRIRHLKCDFEQQICRQCKAIGLECVRQNSFKFRFDPKQKLVAETKNTWIKSQRPITFLDETHELRSYYEAEEIRSLPQNSICSDANDEAALPSNEASRVYNLGTHDQPPEENASLDDTTYGFQAVLTTSEAILIRNYVDNMALWTDICDPAKTFEFEVPRRALTEPILKHALCSFSARHLHRDTNLGETEALYHQDQCLRMLIPAMSERTIDETTLMVVAILRQNEEMDEHDNRFHLDGVSRILNAVPNFAAVGGLGEAAAWLCLREDIYVSLTTQSPIKIALEHFRRSSFIERGDDASWASLMVLHLAELLKEIYSATQDIDKIASIDAEIAAWESNKPTSFQPIYYRARRSDDDGALPDLWMLAGHHAIGVQYYHIAQIVLDWNRLSADGLASESTHEKHACEQRVRYHLLIVIGVANSNERVENVWFTARHCISVWGVYLRNDQDRQACVGFLQEMGRRTGWKIDALVQALRSQWQRCDGGNDRNS</sequence>
<dbReference type="PROSITE" id="PS50048">
    <property type="entry name" value="ZN2_CY6_FUNGAL_2"/>
    <property type="match status" value="1"/>
</dbReference>
<feature type="domain" description="Zn(2)-C6 fungal-type" evidence="3">
    <location>
        <begin position="21"/>
        <end position="51"/>
    </location>
</feature>
<dbReference type="PANTHER" id="PTHR37534">
    <property type="entry name" value="TRANSCRIPTIONAL ACTIVATOR PROTEIN UGA3"/>
    <property type="match status" value="1"/>
</dbReference>